<accession>A0AAN7SIT8</accession>
<feature type="compositionally biased region" description="Basic and acidic residues" evidence="5">
    <location>
        <begin position="19"/>
        <end position="29"/>
    </location>
</feature>
<evidence type="ECO:0000256" key="4">
    <source>
        <dbReference type="SAM" id="Coils"/>
    </source>
</evidence>
<evidence type="ECO:0000256" key="5">
    <source>
        <dbReference type="SAM" id="MobiDB-lite"/>
    </source>
</evidence>
<evidence type="ECO:0000256" key="3">
    <source>
        <dbReference type="PROSITE-ProRule" id="PRU00176"/>
    </source>
</evidence>
<keyword evidence="2 3" id="KW-0694">RNA-binding</keyword>
<feature type="domain" description="RRM" evidence="6">
    <location>
        <begin position="163"/>
        <end position="244"/>
    </location>
</feature>
<dbReference type="Gene3D" id="3.30.70.330">
    <property type="match status" value="2"/>
</dbReference>
<feature type="compositionally biased region" description="Low complexity" evidence="5">
    <location>
        <begin position="405"/>
        <end position="416"/>
    </location>
</feature>
<dbReference type="InterPro" id="IPR012975">
    <property type="entry name" value="NOPS"/>
</dbReference>
<dbReference type="FunFam" id="3.30.70.330:FF:000043">
    <property type="entry name" value="paraspeckle component 1 isoform X1"/>
    <property type="match status" value="1"/>
</dbReference>
<dbReference type="PANTHER" id="PTHR23189">
    <property type="entry name" value="RNA RECOGNITION MOTIF-CONTAINING"/>
    <property type="match status" value="1"/>
</dbReference>
<evidence type="ECO:0000256" key="1">
    <source>
        <dbReference type="ARBA" id="ARBA00022737"/>
    </source>
</evidence>
<keyword evidence="1" id="KW-0677">Repeat</keyword>
<reference evidence="8" key="1">
    <citation type="submission" date="2023-01" db="EMBL/GenBank/DDBJ databases">
        <title>Key to firefly adult light organ development and bioluminescence: homeobox transcription factors regulate luciferase expression and transportation to peroxisome.</title>
        <authorList>
            <person name="Fu X."/>
        </authorList>
    </citation>
    <scope>NUCLEOTIDE SEQUENCE [LARGE SCALE GENOMIC DNA]</scope>
</reference>
<evidence type="ECO:0000259" key="6">
    <source>
        <dbReference type="PROSITE" id="PS50102"/>
    </source>
</evidence>
<comment type="caution">
    <text evidence="7">The sequence shown here is derived from an EMBL/GenBank/DDBJ whole genome shotgun (WGS) entry which is preliminary data.</text>
</comment>
<dbReference type="Gene3D" id="6.10.250.1170">
    <property type="match status" value="1"/>
</dbReference>
<feature type="region of interest" description="Disordered" evidence="5">
    <location>
        <begin position="1"/>
        <end position="47"/>
    </location>
</feature>
<dbReference type="PROSITE" id="PS50102">
    <property type="entry name" value="RRM"/>
    <property type="match status" value="2"/>
</dbReference>
<dbReference type="GO" id="GO:0003723">
    <property type="term" value="F:RNA binding"/>
    <property type="evidence" value="ECO:0007669"/>
    <property type="project" value="UniProtKB-UniRule"/>
</dbReference>
<feature type="domain" description="RRM" evidence="6">
    <location>
        <begin position="90"/>
        <end position="162"/>
    </location>
</feature>
<dbReference type="InterPro" id="IPR035979">
    <property type="entry name" value="RBD_domain_sf"/>
</dbReference>
<dbReference type="InterPro" id="IPR012677">
    <property type="entry name" value="Nucleotide-bd_a/b_plait_sf"/>
</dbReference>
<gene>
    <name evidence="7" type="ORF">RN001_006851</name>
</gene>
<sequence length="428" mass="50248">MEEDIQKPEPSFIAYSENSESKPTEENQQTHRNKQANLKAKPMAKPGFRHKEQNFQREDQMINEKLAMINVPTTNLSPIKYVEQKFSGRSRLFIGNLPPKITEDEIKTIFSKYGETGEIFLNQSKGFGFIKMDYSVNAERAKKELIRYNLHGRSMIIRNAHPPTIRVKNVPLFVSNELLHAAFSIFGEIEHAFVIVDPRGKPTGEGIIEYFKRSSVALAMKKCNEGCFFLTSSLKPVIVESNEPPLDTTGYTEATIRRNQDYYRERENGPRFATPGSFQFVYAERWKELYKNYEAKLQALKAEQFFEEQKLEAQMMSAQYDHETERLKEMLRIREIDRKRFKQDWEMRQRQLEEQCFHERHKFGDNGERIQDSLYVQASQLNNLLDTEEQQLQAQWRVADNQQPSSSCWSNSGSENSRFRPIKRPRRE</sequence>
<name>A0AAN7SIT8_9COLE</name>
<keyword evidence="4" id="KW-0175">Coiled coil</keyword>
<evidence type="ECO:0000313" key="7">
    <source>
        <dbReference type="EMBL" id="KAK4883532.1"/>
    </source>
</evidence>
<dbReference type="Proteomes" id="UP001353858">
    <property type="component" value="Unassembled WGS sequence"/>
</dbReference>
<feature type="coiled-coil region" evidence="4">
    <location>
        <begin position="283"/>
        <end position="310"/>
    </location>
</feature>
<proteinExistence type="predicted"/>
<dbReference type="Pfam" id="PF00076">
    <property type="entry name" value="RRM_1"/>
    <property type="match status" value="2"/>
</dbReference>
<dbReference type="SUPFAM" id="SSF54928">
    <property type="entry name" value="RNA-binding domain, RBD"/>
    <property type="match status" value="1"/>
</dbReference>
<dbReference type="AlphaFoldDB" id="A0AAN7SIT8"/>
<evidence type="ECO:0000256" key="2">
    <source>
        <dbReference type="ARBA" id="ARBA00022884"/>
    </source>
</evidence>
<keyword evidence="8" id="KW-1185">Reference proteome</keyword>
<dbReference type="Pfam" id="PF08075">
    <property type="entry name" value="NOPS"/>
    <property type="match status" value="1"/>
</dbReference>
<evidence type="ECO:0000313" key="8">
    <source>
        <dbReference type="Proteomes" id="UP001353858"/>
    </source>
</evidence>
<protein>
    <recommendedName>
        <fullName evidence="6">RRM domain-containing protein</fullName>
    </recommendedName>
</protein>
<dbReference type="EMBL" id="JARPUR010000002">
    <property type="protein sequence ID" value="KAK4883532.1"/>
    <property type="molecule type" value="Genomic_DNA"/>
</dbReference>
<dbReference type="SMART" id="SM00360">
    <property type="entry name" value="RRM"/>
    <property type="match status" value="2"/>
</dbReference>
<feature type="region of interest" description="Disordered" evidence="5">
    <location>
        <begin position="397"/>
        <end position="428"/>
    </location>
</feature>
<dbReference type="InterPro" id="IPR000504">
    <property type="entry name" value="RRM_dom"/>
</dbReference>
<organism evidence="7 8">
    <name type="scientific">Aquatica leii</name>
    <dbReference type="NCBI Taxonomy" id="1421715"/>
    <lineage>
        <taxon>Eukaryota</taxon>
        <taxon>Metazoa</taxon>
        <taxon>Ecdysozoa</taxon>
        <taxon>Arthropoda</taxon>
        <taxon>Hexapoda</taxon>
        <taxon>Insecta</taxon>
        <taxon>Pterygota</taxon>
        <taxon>Neoptera</taxon>
        <taxon>Endopterygota</taxon>
        <taxon>Coleoptera</taxon>
        <taxon>Polyphaga</taxon>
        <taxon>Elateriformia</taxon>
        <taxon>Elateroidea</taxon>
        <taxon>Lampyridae</taxon>
        <taxon>Luciolinae</taxon>
        <taxon>Aquatica</taxon>
    </lineage>
</organism>